<reference evidence="3 4" key="1">
    <citation type="journal article" date="2015" name="Genome Announc.">
        <title>Expanding the biotechnology potential of lactobacilli through comparative genomics of 213 strains and associated genera.</title>
        <authorList>
            <person name="Sun Z."/>
            <person name="Harris H.M."/>
            <person name="McCann A."/>
            <person name="Guo C."/>
            <person name="Argimon S."/>
            <person name="Zhang W."/>
            <person name="Yang X."/>
            <person name="Jeffery I.B."/>
            <person name="Cooney J.C."/>
            <person name="Kagawa T.F."/>
            <person name="Liu W."/>
            <person name="Song Y."/>
            <person name="Salvetti E."/>
            <person name="Wrobel A."/>
            <person name="Rasinkangas P."/>
            <person name="Parkhill J."/>
            <person name="Rea M.C."/>
            <person name="O'Sullivan O."/>
            <person name="Ritari J."/>
            <person name="Douillard F.P."/>
            <person name="Paul Ross R."/>
            <person name="Yang R."/>
            <person name="Briner A.E."/>
            <person name="Felis G.E."/>
            <person name="de Vos W.M."/>
            <person name="Barrangou R."/>
            <person name="Klaenhammer T.R."/>
            <person name="Caufield P.W."/>
            <person name="Cui Y."/>
            <person name="Zhang H."/>
            <person name="O'Toole P.W."/>
        </authorList>
    </citation>
    <scope>NUCLEOTIDE SEQUENCE [LARGE SCALE GENOMIC DNA]</scope>
    <source>
        <strain evidence="3 4">DSM 20593</strain>
    </source>
</reference>
<dbReference type="Gene3D" id="1.10.720.30">
    <property type="entry name" value="SAP domain"/>
    <property type="match status" value="1"/>
</dbReference>
<dbReference type="Pfam" id="PF01476">
    <property type="entry name" value="LysM"/>
    <property type="match status" value="1"/>
</dbReference>
<dbReference type="OrthoDB" id="9778722at2"/>
<dbReference type="CDD" id="cd00118">
    <property type="entry name" value="LysM"/>
    <property type="match status" value="1"/>
</dbReference>
<name>A0A0R2JML5_9LACO</name>
<dbReference type="Proteomes" id="UP000051655">
    <property type="component" value="Unassembled WGS sequence"/>
</dbReference>
<evidence type="ECO:0000313" key="3">
    <source>
        <dbReference type="EMBL" id="KRN75674.1"/>
    </source>
</evidence>
<gene>
    <name evidence="3" type="ORF">IV73_GL000168</name>
</gene>
<protein>
    <recommendedName>
        <fullName evidence="2">LysM domain-containing protein</fullName>
    </recommendedName>
</protein>
<keyword evidence="4" id="KW-1185">Reference proteome</keyword>
<dbReference type="PATRIC" id="fig|1616.3.peg.174"/>
<dbReference type="SUPFAM" id="SSF54106">
    <property type="entry name" value="LysM domain"/>
    <property type="match status" value="1"/>
</dbReference>
<organism evidence="3 4">
    <name type="scientific">Weissella kandleri</name>
    <dbReference type="NCBI Taxonomy" id="1616"/>
    <lineage>
        <taxon>Bacteria</taxon>
        <taxon>Bacillati</taxon>
        <taxon>Bacillota</taxon>
        <taxon>Bacilli</taxon>
        <taxon>Lactobacillales</taxon>
        <taxon>Lactobacillaceae</taxon>
        <taxon>Weissella</taxon>
    </lineage>
</organism>
<accession>A0A0R2JML5</accession>
<dbReference type="EMBL" id="JQBP01000001">
    <property type="protein sequence ID" value="KRN75674.1"/>
    <property type="molecule type" value="Genomic_DNA"/>
</dbReference>
<feature type="region of interest" description="Disordered" evidence="1">
    <location>
        <begin position="28"/>
        <end position="113"/>
    </location>
</feature>
<comment type="caution">
    <text evidence="3">The sequence shown here is derived from an EMBL/GenBank/DDBJ whole genome shotgun (WGS) entry which is preliminary data.</text>
</comment>
<evidence type="ECO:0000259" key="2">
    <source>
        <dbReference type="PROSITE" id="PS51782"/>
    </source>
</evidence>
<dbReference type="InterPro" id="IPR036779">
    <property type="entry name" value="LysM_dom_sf"/>
</dbReference>
<dbReference type="PROSITE" id="PS51782">
    <property type="entry name" value="LYSM"/>
    <property type="match status" value="1"/>
</dbReference>
<dbReference type="Gene3D" id="3.10.350.10">
    <property type="entry name" value="LysM domain"/>
    <property type="match status" value="1"/>
</dbReference>
<dbReference type="STRING" id="1616.IV73_GL000168"/>
<feature type="domain" description="LysM" evidence="2">
    <location>
        <begin position="118"/>
        <end position="161"/>
    </location>
</feature>
<evidence type="ECO:0000256" key="1">
    <source>
        <dbReference type="SAM" id="MobiDB-lite"/>
    </source>
</evidence>
<dbReference type="RefSeq" id="WP_057753436.1">
    <property type="nucleotide sequence ID" value="NZ_JQBP01000001.1"/>
</dbReference>
<sequence>MAQLSEKSTVNDIKDVLDKLKIEYPNSANKSELLKLVPTEEGTGEEGPSEGDNNTPQDNIDTHTPVVGVKPDITDPIIDVPDEPTVPDVPMKPEGDSWSDIIMGGGQDGPKNNIPEENYYTVVEGDTLVSIANKFGTSVAKIKKLNAMTSNVVRIGRKLRLV</sequence>
<dbReference type="InterPro" id="IPR018392">
    <property type="entry name" value="LysM"/>
</dbReference>
<dbReference type="SMART" id="SM00257">
    <property type="entry name" value="LysM"/>
    <property type="match status" value="1"/>
</dbReference>
<dbReference type="InterPro" id="IPR036361">
    <property type="entry name" value="SAP_dom_sf"/>
</dbReference>
<proteinExistence type="predicted"/>
<evidence type="ECO:0000313" key="4">
    <source>
        <dbReference type="Proteomes" id="UP000051655"/>
    </source>
</evidence>
<dbReference type="AlphaFoldDB" id="A0A0R2JML5"/>